<dbReference type="EMBL" id="RJJR01000001">
    <property type="protein sequence ID" value="RNI40205.1"/>
    <property type="molecule type" value="Genomic_DNA"/>
</dbReference>
<evidence type="ECO:0000313" key="2">
    <source>
        <dbReference type="EMBL" id="RNI40205.1"/>
    </source>
</evidence>
<keyword evidence="1" id="KW-0732">Signal</keyword>
<accession>A0A3M9NRX5</accession>
<organism evidence="2 3">
    <name type="scientific">Hanamia caeni</name>
    <dbReference type="NCBI Taxonomy" id="2294116"/>
    <lineage>
        <taxon>Bacteria</taxon>
        <taxon>Pseudomonadati</taxon>
        <taxon>Bacteroidota</taxon>
        <taxon>Chitinophagia</taxon>
        <taxon>Chitinophagales</taxon>
        <taxon>Chitinophagaceae</taxon>
        <taxon>Hanamia</taxon>
    </lineage>
</organism>
<comment type="caution">
    <text evidence="2">The sequence shown here is derived from an EMBL/GenBank/DDBJ whole genome shotgun (WGS) entry which is preliminary data.</text>
</comment>
<name>A0A3M9NRX5_9BACT</name>
<proteinExistence type="predicted"/>
<evidence type="ECO:0000313" key="3">
    <source>
        <dbReference type="Proteomes" id="UP000267223"/>
    </source>
</evidence>
<protein>
    <submittedName>
        <fullName evidence="2">Uncharacterized protein</fullName>
    </submittedName>
</protein>
<dbReference type="Proteomes" id="UP000267223">
    <property type="component" value="Unassembled WGS sequence"/>
</dbReference>
<dbReference type="RefSeq" id="WP_148041835.1">
    <property type="nucleotide sequence ID" value="NZ_RJJR01000001.1"/>
</dbReference>
<dbReference type="OrthoDB" id="664859at2"/>
<reference evidence="2 3" key="1">
    <citation type="submission" date="2018-11" db="EMBL/GenBank/DDBJ databases">
        <title>Draft genome sequence of Ferruginibacter sp. BO-59.</title>
        <authorList>
            <person name="Im W.T."/>
        </authorList>
    </citation>
    <scope>NUCLEOTIDE SEQUENCE [LARGE SCALE GENOMIC DNA]</scope>
    <source>
        <strain evidence="2 3">BO-59</strain>
    </source>
</reference>
<evidence type="ECO:0000256" key="1">
    <source>
        <dbReference type="SAM" id="SignalP"/>
    </source>
</evidence>
<feature type="signal peptide" evidence="1">
    <location>
        <begin position="1"/>
        <end position="20"/>
    </location>
</feature>
<gene>
    <name evidence="2" type="ORF">EFY79_02600</name>
</gene>
<keyword evidence="3" id="KW-1185">Reference proteome</keyword>
<feature type="chain" id="PRO_5018157701" evidence="1">
    <location>
        <begin position="21"/>
        <end position="374"/>
    </location>
</feature>
<sequence length="374" mass="42631">MNKLSIVMMLLISIPASVCGQTKTSSTSDKAFAVPENIIMSRRFYIDLGKKNKLTIEVTDLSDLQIIDNMDSILEVFKKDMAPFKDSFSNQLTSKKVDYVSDGKGRKKIRFQQFQPGGTSFLLDNGQLASLKTEQDTVNIIGVITNPPKPEDRINTSRPRYYHLTFYLNNIEELATYMNGRLNEKIKTIRNNITGKWPTVLGTGYHYIKNDASIYADHPKGFTNAGSGDFINGYITVNVQNYKNYFVPSFSVGTQLTLTNRDRSYKWVPGLFWEPHFLFAKDADGKLRTYRNDFLTLTYGQGGTTDRDPHKDFSYSAVFSLGYLIRREGEFMEKNTFRLGVGRLKLSKTTIEPSMYFNNFFKGVTPGIRISQTF</sequence>
<dbReference type="AlphaFoldDB" id="A0A3M9NRX5"/>